<evidence type="ECO:0000313" key="1">
    <source>
        <dbReference type="EMBL" id="MBO0952955.1"/>
    </source>
</evidence>
<dbReference type="Proteomes" id="UP000664628">
    <property type="component" value="Unassembled WGS sequence"/>
</dbReference>
<sequence>MMRINFIYDGCTHDLERSSGIYNLKQAGVYSQLGRLTATIDFLTLQMSLLRPETDLLACTFCELLATPFVGKVRLSQSQAFVISPLTG</sequence>
<protein>
    <submittedName>
        <fullName evidence="1">Uncharacterized protein</fullName>
    </submittedName>
</protein>
<accession>A0ABS3JSG9</accession>
<proteinExistence type="predicted"/>
<dbReference type="RefSeq" id="WP_207332906.1">
    <property type="nucleotide sequence ID" value="NZ_JAFMYW010000016.1"/>
</dbReference>
<comment type="caution">
    <text evidence="1">The sequence shown here is derived from an EMBL/GenBank/DDBJ whole genome shotgun (WGS) entry which is preliminary data.</text>
</comment>
<evidence type="ECO:0000313" key="2">
    <source>
        <dbReference type="Proteomes" id="UP000664628"/>
    </source>
</evidence>
<gene>
    <name evidence="1" type="ORF">J2I46_30560</name>
</gene>
<name>A0ABS3JSG9_9BACT</name>
<reference evidence="1 2" key="1">
    <citation type="submission" date="2021-03" db="EMBL/GenBank/DDBJ databases">
        <title>Fibrella sp. HMF5405 genome sequencing and assembly.</title>
        <authorList>
            <person name="Kang H."/>
            <person name="Kim H."/>
            <person name="Bae S."/>
            <person name="Joh K."/>
        </authorList>
    </citation>
    <scope>NUCLEOTIDE SEQUENCE [LARGE SCALE GENOMIC DNA]</scope>
    <source>
        <strain evidence="1 2">HMF5405</strain>
    </source>
</reference>
<organism evidence="1 2">
    <name type="scientific">Fibrella forsythiae</name>
    <dbReference type="NCBI Taxonomy" id="2817061"/>
    <lineage>
        <taxon>Bacteria</taxon>
        <taxon>Pseudomonadati</taxon>
        <taxon>Bacteroidota</taxon>
        <taxon>Cytophagia</taxon>
        <taxon>Cytophagales</taxon>
        <taxon>Spirosomataceae</taxon>
        <taxon>Fibrella</taxon>
    </lineage>
</organism>
<keyword evidence="2" id="KW-1185">Reference proteome</keyword>
<dbReference type="EMBL" id="JAFMYW010000016">
    <property type="protein sequence ID" value="MBO0952955.1"/>
    <property type="molecule type" value="Genomic_DNA"/>
</dbReference>